<dbReference type="Pfam" id="PF13193">
    <property type="entry name" value="AMP-binding_C"/>
    <property type="match status" value="1"/>
</dbReference>
<feature type="domain" description="AMP-binding enzyme C-terminal" evidence="3">
    <location>
        <begin position="561"/>
        <end position="638"/>
    </location>
</feature>
<evidence type="ECO:0000259" key="3">
    <source>
        <dbReference type="Pfam" id="PF13193"/>
    </source>
</evidence>
<feature type="compositionally biased region" description="Basic residues" evidence="1">
    <location>
        <begin position="15"/>
        <end position="27"/>
    </location>
</feature>
<dbReference type="eggNOG" id="KOG1176">
    <property type="taxonomic scope" value="Eukaryota"/>
</dbReference>
<dbReference type="AlphaFoldDB" id="K1VDK1"/>
<dbReference type="PANTHER" id="PTHR24096">
    <property type="entry name" value="LONG-CHAIN-FATTY-ACID--COA LIGASE"/>
    <property type="match status" value="1"/>
</dbReference>
<dbReference type="InterPro" id="IPR025110">
    <property type="entry name" value="AMP-bd_C"/>
</dbReference>
<reference evidence="4 5" key="1">
    <citation type="journal article" date="2012" name="Eukaryot. Cell">
        <title>Genome sequence of the Trichosporon asahii environmental strain CBS 8904.</title>
        <authorList>
            <person name="Yang R.Y."/>
            <person name="Li H.T."/>
            <person name="Zhu H."/>
            <person name="Zhou G.P."/>
            <person name="Wang M."/>
            <person name="Wang L."/>
        </authorList>
    </citation>
    <scope>NUCLEOTIDE SEQUENCE [LARGE SCALE GENOMIC DNA]</scope>
    <source>
        <strain evidence="4 5">CBS 8904</strain>
    </source>
</reference>
<evidence type="ECO:0000256" key="1">
    <source>
        <dbReference type="SAM" id="MobiDB-lite"/>
    </source>
</evidence>
<sequence>MHSLVSSGLGEHLPHTHTPHPSIRRRPVPCPHHLASPSLSGPHRPSLGFLYTPSHALNSPLNTPVTPPNTSDYHPNPPWLAPTPAPSGPPPPSDAKILSHPFFEVVEIEINGVKQKIWKNWSDRIMFDAPKADPNPNNEREDITYGEVLREAFILGAWLRERGAKVGTRVAIVGYNAIQWGVAFMAIHMIGAAPVIVNAATSVESMVHCLSTVKPDLVLTDSISAGLLGPERAKLSAAGVGEMDLTGCGHWQARTDTQLFSWNPVSHIPGCTVPVLDFKNLRAPNETVLGVINGKGLENLTPDSDGIIYFTSGTTGFPKAVLSTQRAGLHNYIASYIQEQSVVLLGIPLFHATGCFSTLLTGVNNGVKTVLMKRWNVDDAVDLIVKHKVTNIGGVPAIPTALINSGKLPKDHKFTAVTFGGAAPAKRLPGDIQKAWPDAAFGTGWGMTELNAIHCMHAGVDYAEHPTAVGVPIPTVKIKIVDPEDKSRELPRGQPGLILATGPNVMTCYIGNEKATAETLSADGWLDTGDGGFVDEENRLHIRDRIKDMIIVGGENVPGTEVENEIFTFPGVAEAAAVPIPHKMMGELVAVAVSMAPGTKLPKGDEIIAHVTPRLRKAARPAFVWVSDGLLARNANGKLIKKDIKGQVLEAYKRQSKL</sequence>
<feature type="region of interest" description="Disordered" evidence="1">
    <location>
        <begin position="60"/>
        <end position="92"/>
    </location>
</feature>
<dbReference type="InParanoid" id="K1VDK1"/>
<dbReference type="PROSITE" id="PS00455">
    <property type="entry name" value="AMP_BINDING"/>
    <property type="match status" value="1"/>
</dbReference>
<dbReference type="OrthoDB" id="10253115at2759"/>
<proteinExistence type="predicted"/>
<dbReference type="GO" id="GO:0019748">
    <property type="term" value="P:secondary metabolic process"/>
    <property type="evidence" value="ECO:0007669"/>
    <property type="project" value="TreeGrafter"/>
</dbReference>
<dbReference type="InterPro" id="IPR042099">
    <property type="entry name" value="ANL_N_sf"/>
</dbReference>
<dbReference type="OMA" id="ETLRHCI"/>
<dbReference type="PANTHER" id="PTHR24096:SF393">
    <property type="entry name" value="LIGASE, PUTATIVE-RELATED"/>
    <property type="match status" value="1"/>
</dbReference>
<keyword evidence="5" id="KW-1185">Reference proteome</keyword>
<dbReference type="EMBL" id="AMBO01000378">
    <property type="protein sequence ID" value="EKC98940.1"/>
    <property type="molecule type" value="Genomic_DNA"/>
</dbReference>
<feature type="compositionally biased region" description="Pro residues" evidence="1">
    <location>
        <begin position="75"/>
        <end position="92"/>
    </location>
</feature>
<comment type="caution">
    <text evidence="4">The sequence shown here is derived from an EMBL/GenBank/DDBJ whole genome shotgun (WGS) entry which is preliminary data.</text>
</comment>
<accession>K1VDK1</accession>
<keyword evidence="4" id="KW-0436">Ligase</keyword>
<dbReference type="Proteomes" id="UP000006757">
    <property type="component" value="Unassembled WGS sequence"/>
</dbReference>
<evidence type="ECO:0000259" key="2">
    <source>
        <dbReference type="Pfam" id="PF00501"/>
    </source>
</evidence>
<dbReference type="InterPro" id="IPR020845">
    <property type="entry name" value="AMP-binding_CS"/>
</dbReference>
<dbReference type="InterPro" id="IPR000873">
    <property type="entry name" value="AMP-dep_synth/lig_dom"/>
</dbReference>
<evidence type="ECO:0000313" key="5">
    <source>
        <dbReference type="Proteomes" id="UP000006757"/>
    </source>
</evidence>
<dbReference type="STRING" id="1220162.K1VDK1"/>
<dbReference type="Pfam" id="PF00501">
    <property type="entry name" value="AMP-binding"/>
    <property type="match status" value="1"/>
</dbReference>
<feature type="compositionally biased region" description="Polar residues" evidence="1">
    <location>
        <begin position="60"/>
        <end position="73"/>
    </location>
</feature>
<dbReference type="HOGENOM" id="CLU_000022_59_0_1"/>
<dbReference type="SUPFAM" id="SSF56801">
    <property type="entry name" value="Acetyl-CoA synthetase-like"/>
    <property type="match status" value="1"/>
</dbReference>
<dbReference type="GO" id="GO:0016405">
    <property type="term" value="F:CoA-ligase activity"/>
    <property type="evidence" value="ECO:0007669"/>
    <property type="project" value="TreeGrafter"/>
</dbReference>
<dbReference type="Gene3D" id="3.40.50.12780">
    <property type="entry name" value="N-terminal domain of ligase-like"/>
    <property type="match status" value="1"/>
</dbReference>
<organism evidence="4 5">
    <name type="scientific">Trichosporon asahii var. asahii (strain CBS 8904)</name>
    <name type="common">Yeast</name>
    <dbReference type="NCBI Taxonomy" id="1220162"/>
    <lineage>
        <taxon>Eukaryota</taxon>
        <taxon>Fungi</taxon>
        <taxon>Dikarya</taxon>
        <taxon>Basidiomycota</taxon>
        <taxon>Agaricomycotina</taxon>
        <taxon>Tremellomycetes</taxon>
        <taxon>Trichosporonales</taxon>
        <taxon>Trichosporonaceae</taxon>
        <taxon>Trichosporon</taxon>
    </lineage>
</organism>
<dbReference type="InterPro" id="IPR045851">
    <property type="entry name" value="AMP-bd_C_sf"/>
</dbReference>
<gene>
    <name evidence="4" type="ORF">A1Q2_06694</name>
</gene>
<dbReference type="Gene3D" id="3.30.300.30">
    <property type="match status" value="1"/>
</dbReference>
<name>K1VDK1_TRIAC</name>
<feature type="region of interest" description="Disordered" evidence="1">
    <location>
        <begin position="1"/>
        <end position="47"/>
    </location>
</feature>
<evidence type="ECO:0000313" key="4">
    <source>
        <dbReference type="EMBL" id="EKC98940.1"/>
    </source>
</evidence>
<feature type="domain" description="AMP-dependent synthetase/ligase" evidence="2">
    <location>
        <begin position="138"/>
        <end position="509"/>
    </location>
</feature>
<protein>
    <submittedName>
        <fullName evidence="4">Long-chain-fatty-acid--CoA ligase</fullName>
    </submittedName>
</protein>